<name>A0A2K1KHH1_PHYPA</name>
<reference evidence="2 4" key="1">
    <citation type="journal article" date="2008" name="Science">
        <title>The Physcomitrella genome reveals evolutionary insights into the conquest of land by plants.</title>
        <authorList>
            <person name="Rensing S."/>
            <person name="Lang D."/>
            <person name="Zimmer A."/>
            <person name="Terry A."/>
            <person name="Salamov A."/>
            <person name="Shapiro H."/>
            <person name="Nishiyama T."/>
            <person name="Perroud P.-F."/>
            <person name="Lindquist E."/>
            <person name="Kamisugi Y."/>
            <person name="Tanahashi T."/>
            <person name="Sakakibara K."/>
            <person name="Fujita T."/>
            <person name="Oishi K."/>
            <person name="Shin-I T."/>
            <person name="Kuroki Y."/>
            <person name="Toyoda A."/>
            <person name="Suzuki Y."/>
            <person name="Hashimoto A."/>
            <person name="Yamaguchi K."/>
            <person name="Sugano A."/>
            <person name="Kohara Y."/>
            <person name="Fujiyama A."/>
            <person name="Anterola A."/>
            <person name="Aoki S."/>
            <person name="Ashton N."/>
            <person name="Barbazuk W.B."/>
            <person name="Barker E."/>
            <person name="Bennetzen J."/>
            <person name="Bezanilla M."/>
            <person name="Blankenship R."/>
            <person name="Cho S.H."/>
            <person name="Dutcher S."/>
            <person name="Estelle M."/>
            <person name="Fawcett J.A."/>
            <person name="Gundlach H."/>
            <person name="Hanada K."/>
            <person name="Heyl A."/>
            <person name="Hicks K.A."/>
            <person name="Hugh J."/>
            <person name="Lohr M."/>
            <person name="Mayer K."/>
            <person name="Melkozernov A."/>
            <person name="Murata T."/>
            <person name="Nelson D."/>
            <person name="Pils B."/>
            <person name="Prigge M."/>
            <person name="Reiss B."/>
            <person name="Renner T."/>
            <person name="Rombauts S."/>
            <person name="Rushton P."/>
            <person name="Sanderfoot A."/>
            <person name="Schween G."/>
            <person name="Shiu S.-H."/>
            <person name="Stueber K."/>
            <person name="Theodoulou F.L."/>
            <person name="Tu H."/>
            <person name="Van de Peer Y."/>
            <person name="Verrier P.J."/>
            <person name="Waters E."/>
            <person name="Wood A."/>
            <person name="Yang L."/>
            <person name="Cove D."/>
            <person name="Cuming A."/>
            <person name="Hasebe M."/>
            <person name="Lucas S."/>
            <person name="Mishler D.B."/>
            <person name="Reski R."/>
            <person name="Grigoriev I."/>
            <person name="Quatrano R.S."/>
            <person name="Boore J.L."/>
        </authorList>
    </citation>
    <scope>NUCLEOTIDE SEQUENCE [LARGE SCALE GENOMIC DNA]</scope>
    <source>
        <strain evidence="3 4">cv. Gransden 2004</strain>
    </source>
</reference>
<organism evidence="2">
    <name type="scientific">Physcomitrium patens</name>
    <name type="common">Spreading-leaved earth moss</name>
    <name type="synonym">Physcomitrella patens</name>
    <dbReference type="NCBI Taxonomy" id="3218"/>
    <lineage>
        <taxon>Eukaryota</taxon>
        <taxon>Viridiplantae</taxon>
        <taxon>Streptophyta</taxon>
        <taxon>Embryophyta</taxon>
        <taxon>Bryophyta</taxon>
        <taxon>Bryophytina</taxon>
        <taxon>Bryopsida</taxon>
        <taxon>Funariidae</taxon>
        <taxon>Funariales</taxon>
        <taxon>Funariaceae</taxon>
        <taxon>Physcomitrium</taxon>
    </lineage>
</organism>
<feature type="region of interest" description="Disordered" evidence="1">
    <location>
        <begin position="86"/>
        <end position="107"/>
    </location>
</feature>
<reference evidence="2 4" key="2">
    <citation type="journal article" date="2018" name="Plant J.">
        <title>The Physcomitrella patens chromosome-scale assembly reveals moss genome structure and evolution.</title>
        <authorList>
            <person name="Lang D."/>
            <person name="Ullrich K.K."/>
            <person name="Murat F."/>
            <person name="Fuchs J."/>
            <person name="Jenkins J."/>
            <person name="Haas F.B."/>
            <person name="Piednoel M."/>
            <person name="Gundlach H."/>
            <person name="Van Bel M."/>
            <person name="Meyberg R."/>
            <person name="Vives C."/>
            <person name="Morata J."/>
            <person name="Symeonidi A."/>
            <person name="Hiss M."/>
            <person name="Muchero W."/>
            <person name="Kamisugi Y."/>
            <person name="Saleh O."/>
            <person name="Blanc G."/>
            <person name="Decker E.L."/>
            <person name="van Gessel N."/>
            <person name="Grimwood J."/>
            <person name="Hayes R.D."/>
            <person name="Graham S.W."/>
            <person name="Gunter L.E."/>
            <person name="McDaniel S.F."/>
            <person name="Hoernstein S.N.W."/>
            <person name="Larsson A."/>
            <person name="Li F.W."/>
            <person name="Perroud P.F."/>
            <person name="Phillips J."/>
            <person name="Ranjan P."/>
            <person name="Rokshar D.S."/>
            <person name="Rothfels C.J."/>
            <person name="Schneider L."/>
            <person name="Shu S."/>
            <person name="Stevenson D.W."/>
            <person name="Thummler F."/>
            <person name="Tillich M."/>
            <person name="Villarreal Aguilar J.C."/>
            <person name="Widiez T."/>
            <person name="Wong G.K."/>
            <person name="Wymore A."/>
            <person name="Zhang Y."/>
            <person name="Zimmer A.D."/>
            <person name="Quatrano R.S."/>
            <person name="Mayer K.F.X."/>
            <person name="Goodstein D."/>
            <person name="Casacuberta J.M."/>
            <person name="Vandepoele K."/>
            <person name="Reski R."/>
            <person name="Cuming A.C."/>
            <person name="Tuskan G.A."/>
            <person name="Maumus F."/>
            <person name="Salse J."/>
            <person name="Schmutz J."/>
            <person name="Rensing S.A."/>
        </authorList>
    </citation>
    <scope>NUCLEOTIDE SEQUENCE [LARGE SCALE GENOMIC DNA]</scope>
    <source>
        <strain evidence="3 4">cv. Gransden 2004</strain>
    </source>
</reference>
<evidence type="ECO:0000256" key="1">
    <source>
        <dbReference type="SAM" id="MobiDB-lite"/>
    </source>
</evidence>
<dbReference type="InParanoid" id="A0A2K1KHH1"/>
<dbReference type="EMBL" id="ABEU02000006">
    <property type="protein sequence ID" value="PNR53215.1"/>
    <property type="molecule type" value="Genomic_DNA"/>
</dbReference>
<sequence length="107" mass="12474">MPNSSNLAKEPLLRSKRAKSHRWSRFIHFTKFYKILHINTKPNQNKNLECRGQFLTTYTNKIYPKSHTIKASASTSHRLDHQYLTAESLGTHGSRTPQQEPVSYTKF</sequence>
<accession>A0A2K1KHH1</accession>
<feature type="compositionally biased region" description="Polar residues" evidence="1">
    <location>
        <begin position="91"/>
        <end position="107"/>
    </location>
</feature>
<gene>
    <name evidence="2" type="ORF">PHYPA_009591</name>
</gene>
<keyword evidence="4" id="KW-1185">Reference proteome</keyword>
<evidence type="ECO:0000313" key="3">
    <source>
        <dbReference type="EnsemblPlants" id="Pp3c6_28546V3.1"/>
    </source>
</evidence>
<feature type="region of interest" description="Disordered" evidence="1">
    <location>
        <begin position="1"/>
        <end position="21"/>
    </location>
</feature>
<dbReference type="Proteomes" id="UP000006727">
    <property type="component" value="Chromosome 6"/>
</dbReference>
<reference evidence="3" key="3">
    <citation type="submission" date="2020-12" db="UniProtKB">
        <authorList>
            <consortium name="EnsemblPlants"/>
        </authorList>
    </citation>
    <scope>IDENTIFICATION</scope>
</reference>
<evidence type="ECO:0000313" key="4">
    <source>
        <dbReference type="Proteomes" id="UP000006727"/>
    </source>
</evidence>
<proteinExistence type="predicted"/>
<dbReference type="Gramene" id="Pp3c6_28546V3.1">
    <property type="protein sequence ID" value="Pp3c6_28546V3.1"/>
    <property type="gene ID" value="Pp3c6_28546"/>
</dbReference>
<dbReference type="EnsemblPlants" id="Pp3c6_28546V3.1">
    <property type="protein sequence ID" value="Pp3c6_28546V3.1"/>
    <property type="gene ID" value="Pp3c6_28546"/>
</dbReference>
<protein>
    <submittedName>
        <fullName evidence="2 3">Uncharacterized protein</fullName>
    </submittedName>
</protein>
<dbReference type="AlphaFoldDB" id="A0A2K1KHH1"/>
<evidence type="ECO:0000313" key="2">
    <source>
        <dbReference type="EMBL" id="PNR53215.1"/>
    </source>
</evidence>